<dbReference type="AlphaFoldDB" id="A0A346Y086"/>
<dbReference type="InterPro" id="IPR036291">
    <property type="entry name" value="NAD(P)-bd_dom_sf"/>
</dbReference>
<dbReference type="PANTHER" id="PTHR43245:SF51">
    <property type="entry name" value="SHORT CHAIN DEHYDROGENASE_REDUCTASE FAMILY 42E, MEMBER 2"/>
    <property type="match status" value="1"/>
</dbReference>
<dbReference type="KEGG" id="euz:DVS28_a3207"/>
<dbReference type="Gene3D" id="3.40.50.720">
    <property type="entry name" value="NAD(P)-binding Rossmann-like Domain"/>
    <property type="match status" value="1"/>
</dbReference>
<dbReference type="PANTHER" id="PTHR43245">
    <property type="entry name" value="BIFUNCTIONAL POLYMYXIN RESISTANCE PROTEIN ARNA"/>
    <property type="match status" value="1"/>
</dbReference>
<sequence length="326" mass="34243">MTMADAPPGRAVVTGGAGFLGRAFVQRLKGDGWDVVGVDVRPGPLVVSGDVTRQGDWLDLLEGADLVVHTAALLAETGDERAHWDVNVGGTRTVARACLDAGVGRMLHLSSAVVLGRGFPDGAEETQPVRMSGHPYTDSKVAAEHQALMVAARGLPLTIVRPLHVYGPHSAQWTVRIVQLIDRNLFVLVDGGQGTMTPTYVDDLVDGALLAATSPAGVGEVFHITGGTSVTAADFFGAYGEMLERTLPSLPRAAAGALTVAAEKVMRPLGLAPPFSSRALEFISQTGTPSIDKAQRLLGWSPRVTLEAGMAATETWLRDVGLIARD</sequence>
<dbReference type="Pfam" id="PF01370">
    <property type="entry name" value="Epimerase"/>
    <property type="match status" value="1"/>
</dbReference>
<dbReference type="SUPFAM" id="SSF51735">
    <property type="entry name" value="NAD(P)-binding Rossmann-fold domains"/>
    <property type="match status" value="1"/>
</dbReference>
<gene>
    <name evidence="2" type="ORF">DVS28_a3207</name>
</gene>
<organism evidence="2 3">
    <name type="scientific">Euzebya pacifica</name>
    <dbReference type="NCBI Taxonomy" id="1608957"/>
    <lineage>
        <taxon>Bacteria</taxon>
        <taxon>Bacillati</taxon>
        <taxon>Actinomycetota</taxon>
        <taxon>Nitriliruptoria</taxon>
        <taxon>Euzebyales</taxon>
    </lineage>
</organism>
<proteinExistence type="predicted"/>
<accession>A0A346Y086</accession>
<feature type="domain" description="NAD-dependent epimerase/dehydratase" evidence="1">
    <location>
        <begin position="12"/>
        <end position="223"/>
    </location>
</feature>
<protein>
    <submittedName>
        <fullName evidence="2">UDP-glucose 4-epimerase</fullName>
    </submittedName>
</protein>
<reference evidence="2 3" key="1">
    <citation type="submission" date="2018-09" db="EMBL/GenBank/DDBJ databases">
        <title>Complete genome sequence of Euzebya sp. DY32-46 isolated from seawater of Pacific Ocean.</title>
        <authorList>
            <person name="Xu L."/>
            <person name="Wu Y.-H."/>
            <person name="Xu X.-W."/>
        </authorList>
    </citation>
    <scope>NUCLEOTIDE SEQUENCE [LARGE SCALE GENOMIC DNA]</scope>
    <source>
        <strain evidence="2 3">DY32-46</strain>
    </source>
</reference>
<keyword evidence="3" id="KW-1185">Reference proteome</keyword>
<dbReference type="InterPro" id="IPR001509">
    <property type="entry name" value="Epimerase_deHydtase"/>
</dbReference>
<dbReference type="OrthoDB" id="3174087at2"/>
<evidence type="ECO:0000313" key="2">
    <source>
        <dbReference type="EMBL" id="AXV07883.1"/>
    </source>
</evidence>
<evidence type="ECO:0000313" key="3">
    <source>
        <dbReference type="Proteomes" id="UP000264006"/>
    </source>
</evidence>
<dbReference type="Proteomes" id="UP000264006">
    <property type="component" value="Chromosome"/>
</dbReference>
<name>A0A346Y086_9ACTN</name>
<dbReference type="EMBL" id="CP031165">
    <property type="protein sequence ID" value="AXV07883.1"/>
    <property type="molecule type" value="Genomic_DNA"/>
</dbReference>
<evidence type="ECO:0000259" key="1">
    <source>
        <dbReference type="Pfam" id="PF01370"/>
    </source>
</evidence>
<dbReference type="InterPro" id="IPR050177">
    <property type="entry name" value="Lipid_A_modif_metabolic_enz"/>
</dbReference>